<dbReference type="PANTHER" id="PTHR43859">
    <property type="entry name" value="ACYL-ACTIVATING ENZYME"/>
    <property type="match status" value="1"/>
</dbReference>
<proteinExistence type="inferred from homology"/>
<comment type="pathway">
    <text evidence="1">Phytoalexin biosynthesis; 3,4',5-trihydroxystilbene biosynthesis; 3,4',5-trihydroxystilbene from trans-4-coumarate: step 1/2.</text>
</comment>
<dbReference type="NCBIfam" id="NF006020">
    <property type="entry name" value="PRK08162.1"/>
    <property type="match status" value="1"/>
</dbReference>
<dbReference type="Gene3D" id="3.40.50.12780">
    <property type="entry name" value="N-terminal domain of ligase-like"/>
    <property type="match status" value="1"/>
</dbReference>
<accession>A0AA35URN3</accession>
<dbReference type="InterPro" id="IPR020845">
    <property type="entry name" value="AMP-binding_CS"/>
</dbReference>
<feature type="domain" description="AMP-dependent synthetase/ligase" evidence="5">
    <location>
        <begin position="122"/>
        <end position="505"/>
    </location>
</feature>
<dbReference type="GO" id="GO:0106286">
    <property type="term" value="F:(E)-caffeate-CoA ligase activity"/>
    <property type="evidence" value="ECO:0007669"/>
    <property type="project" value="UniProtKB-ARBA"/>
</dbReference>
<dbReference type="Pfam" id="PF00501">
    <property type="entry name" value="AMP-binding"/>
    <property type="match status" value="1"/>
</dbReference>
<dbReference type="PROSITE" id="PS00455">
    <property type="entry name" value="AMP_BINDING"/>
    <property type="match status" value="1"/>
</dbReference>
<dbReference type="CDD" id="cd12118">
    <property type="entry name" value="ttLC_FACS_AEE21_like"/>
    <property type="match status" value="1"/>
</dbReference>
<name>A0AA35URN3_LACSI</name>
<dbReference type="InterPro" id="IPR000873">
    <property type="entry name" value="AMP-dep_synth/lig_dom"/>
</dbReference>
<keyword evidence="8" id="KW-1185">Reference proteome</keyword>
<protein>
    <recommendedName>
        <fullName evidence="9">4-coumarate--CoA ligase</fullName>
    </recommendedName>
</protein>
<evidence type="ECO:0000256" key="3">
    <source>
        <dbReference type="ARBA" id="ARBA00022598"/>
    </source>
</evidence>
<evidence type="ECO:0000313" key="8">
    <source>
        <dbReference type="Proteomes" id="UP001177003"/>
    </source>
</evidence>
<dbReference type="InterPro" id="IPR045851">
    <property type="entry name" value="AMP-bd_C_sf"/>
</dbReference>
<sequence>MLKGKKLIIIKNDEKYFNQLSILKLIKRVRYPAGMNLRALDYRGFFSYQNKYSFCTSTIVKKSNTRLRALSTTTANRSCKVRCESSSASGDELHGKSYSWRSPEGVVRCSANYVPLSPISFLERAADVYRDRTSIVHGCISYTWKETHHRCVKLASVLNHLGVSRGEVVATLAPNVPAMIELHFAVPMAGAIICNLNTRQDPKMISTLLKHSEAKILFVDDQLLDIAEEAVNLLKNTHKKPPLVVVISEPDSRSPLTNTGKYEYESLVESGVTEFSIIRPNDEFDPISLNYTSGTTSQPKGVVFSHRGAYLGSLASVFLRDMQERPVYLWTLPMFHCNGWCFSWGVAVVGGTNICLRRCDPKDIFNNIVLHNVTHMDGAPTVLNMLVNSPATDRKPLPHKVKILTGGASPPPTIISKIEKLGFGVSHIYGLTETYGPGTSCLWKPEWEKLNLEQQLKLKARQGVKAFVMEEVDVKDPVTMESVKCDGKSLGEVMFRGNTVMSGYFKDLKATKEAFEGGWFRSGDLAVKHSDGYIEVKDRSKDVIISGGENICTIEVETVIYSHPGVLEVAVVARPDDHWGETPCAFVKLKEGVDIDAQEIIEYCRDRMPHYMAPRSVVFDDLPRNSTGKVQKFVLREKAKRLGSLL</sequence>
<dbReference type="FunFam" id="3.30.300.30:FF:000008">
    <property type="entry name" value="2,3-dihydroxybenzoate-AMP ligase"/>
    <property type="match status" value="1"/>
</dbReference>
<evidence type="ECO:0000256" key="4">
    <source>
        <dbReference type="ARBA" id="ARBA00023051"/>
    </source>
</evidence>
<evidence type="ECO:0000256" key="1">
    <source>
        <dbReference type="ARBA" id="ARBA00004930"/>
    </source>
</evidence>
<keyword evidence="3" id="KW-0436">Ligase</keyword>
<dbReference type="AlphaFoldDB" id="A0AA35URN3"/>
<evidence type="ECO:0000313" key="7">
    <source>
        <dbReference type="EMBL" id="CAI9262744.1"/>
    </source>
</evidence>
<dbReference type="Proteomes" id="UP001177003">
    <property type="component" value="Chromosome 0"/>
</dbReference>
<evidence type="ECO:0000259" key="6">
    <source>
        <dbReference type="Pfam" id="PF13193"/>
    </source>
</evidence>
<dbReference type="GO" id="GO:0009698">
    <property type="term" value="P:phenylpropanoid metabolic process"/>
    <property type="evidence" value="ECO:0007669"/>
    <property type="project" value="UniProtKB-KW"/>
</dbReference>
<reference evidence="7" key="1">
    <citation type="submission" date="2023-04" db="EMBL/GenBank/DDBJ databases">
        <authorList>
            <person name="Vijverberg K."/>
            <person name="Xiong W."/>
            <person name="Schranz E."/>
        </authorList>
    </citation>
    <scope>NUCLEOTIDE SEQUENCE</scope>
</reference>
<dbReference type="Gene3D" id="3.30.300.30">
    <property type="match status" value="1"/>
</dbReference>
<gene>
    <name evidence="7" type="ORF">LSALG_LOCUS3469</name>
</gene>
<dbReference type="PANTHER" id="PTHR43859:SF38">
    <property type="entry name" value="AMP-DEPENDENT SYNTHETASE_LIGASE, AMP-BINDING ENZYME DOMAIN-CONTAINING PROTEIN"/>
    <property type="match status" value="1"/>
</dbReference>
<keyword evidence="4" id="KW-0587">Phenylpropanoid metabolism</keyword>
<dbReference type="InterPro" id="IPR025110">
    <property type="entry name" value="AMP-bd_C"/>
</dbReference>
<dbReference type="FunFam" id="3.40.50.12780:FF:000003">
    <property type="entry name" value="Long-chain-fatty-acid--CoA ligase FadD"/>
    <property type="match status" value="1"/>
</dbReference>
<dbReference type="SUPFAM" id="SSF56801">
    <property type="entry name" value="Acetyl-CoA synthetase-like"/>
    <property type="match status" value="1"/>
</dbReference>
<feature type="domain" description="AMP-binding enzyme C-terminal" evidence="6">
    <location>
        <begin position="555"/>
        <end position="629"/>
    </location>
</feature>
<evidence type="ECO:0000256" key="2">
    <source>
        <dbReference type="ARBA" id="ARBA00006432"/>
    </source>
</evidence>
<dbReference type="EMBL" id="OX465086">
    <property type="protein sequence ID" value="CAI9262744.1"/>
    <property type="molecule type" value="Genomic_DNA"/>
</dbReference>
<evidence type="ECO:0008006" key="9">
    <source>
        <dbReference type="Google" id="ProtNLM"/>
    </source>
</evidence>
<evidence type="ECO:0000259" key="5">
    <source>
        <dbReference type="Pfam" id="PF00501"/>
    </source>
</evidence>
<comment type="similarity">
    <text evidence="2">Belongs to the ATP-dependent AMP-binding enzyme family.</text>
</comment>
<organism evidence="7 8">
    <name type="scientific">Lactuca saligna</name>
    <name type="common">Willowleaf lettuce</name>
    <dbReference type="NCBI Taxonomy" id="75948"/>
    <lineage>
        <taxon>Eukaryota</taxon>
        <taxon>Viridiplantae</taxon>
        <taxon>Streptophyta</taxon>
        <taxon>Embryophyta</taxon>
        <taxon>Tracheophyta</taxon>
        <taxon>Spermatophyta</taxon>
        <taxon>Magnoliopsida</taxon>
        <taxon>eudicotyledons</taxon>
        <taxon>Gunneridae</taxon>
        <taxon>Pentapetalae</taxon>
        <taxon>asterids</taxon>
        <taxon>campanulids</taxon>
        <taxon>Asterales</taxon>
        <taxon>Asteraceae</taxon>
        <taxon>Cichorioideae</taxon>
        <taxon>Cichorieae</taxon>
        <taxon>Lactucinae</taxon>
        <taxon>Lactuca</taxon>
    </lineage>
</organism>
<dbReference type="Pfam" id="PF13193">
    <property type="entry name" value="AMP-binding_C"/>
    <property type="match status" value="1"/>
</dbReference>
<dbReference type="InterPro" id="IPR042099">
    <property type="entry name" value="ANL_N_sf"/>
</dbReference>